<keyword evidence="6" id="KW-0158">Chromosome</keyword>
<dbReference type="InterPro" id="IPR027417">
    <property type="entry name" value="P-loop_NTPase"/>
</dbReference>
<evidence type="ECO:0000256" key="8">
    <source>
        <dbReference type="ARBA" id="ARBA00022763"/>
    </source>
</evidence>
<keyword evidence="9" id="KW-0378">Hydrolase</keyword>
<dbReference type="GO" id="GO:0046872">
    <property type="term" value="F:metal ion binding"/>
    <property type="evidence" value="ECO:0007669"/>
    <property type="project" value="UniProtKB-KW"/>
</dbReference>
<feature type="coiled-coil region" evidence="15">
    <location>
        <begin position="937"/>
        <end position="993"/>
    </location>
</feature>
<dbReference type="GO" id="GO:0007004">
    <property type="term" value="P:telomere maintenance via telomerase"/>
    <property type="evidence" value="ECO:0007669"/>
    <property type="project" value="TreeGrafter"/>
</dbReference>
<dbReference type="FunFam" id="3.40.50.300:FF:001195">
    <property type="entry name" value="DNA repair protein rad50"/>
    <property type="match status" value="1"/>
</dbReference>
<dbReference type="EMBL" id="MU007047">
    <property type="protein sequence ID" value="KAF2429458.1"/>
    <property type="molecule type" value="Genomic_DNA"/>
</dbReference>
<keyword evidence="7" id="KW-0479">Metal-binding</keyword>
<reference evidence="17" key="1">
    <citation type="journal article" date="2020" name="Stud. Mycol.">
        <title>101 Dothideomycetes genomes: a test case for predicting lifestyles and emergence of pathogens.</title>
        <authorList>
            <person name="Haridas S."/>
            <person name="Albert R."/>
            <person name="Binder M."/>
            <person name="Bloem J."/>
            <person name="Labutti K."/>
            <person name="Salamov A."/>
            <person name="Andreopoulos B."/>
            <person name="Baker S."/>
            <person name="Barry K."/>
            <person name="Bills G."/>
            <person name="Bluhm B."/>
            <person name="Cannon C."/>
            <person name="Castanera R."/>
            <person name="Culley D."/>
            <person name="Daum C."/>
            <person name="Ezra D."/>
            <person name="Gonzalez J."/>
            <person name="Henrissat B."/>
            <person name="Kuo A."/>
            <person name="Liang C."/>
            <person name="Lipzen A."/>
            <person name="Lutzoni F."/>
            <person name="Magnuson J."/>
            <person name="Mondo S."/>
            <person name="Nolan M."/>
            <person name="Ohm R."/>
            <person name="Pangilinan J."/>
            <person name="Park H.-J."/>
            <person name="Ramirez L."/>
            <person name="Alfaro M."/>
            <person name="Sun H."/>
            <person name="Tritt A."/>
            <person name="Yoshinaga Y."/>
            <person name="Zwiers L.-H."/>
            <person name="Turgeon B."/>
            <person name="Goodwin S."/>
            <person name="Spatafora J."/>
            <person name="Crous P."/>
            <person name="Grigoriev I."/>
        </authorList>
    </citation>
    <scope>NUCLEOTIDE SEQUENCE</scope>
    <source>
        <strain evidence="17">CBS 130266</strain>
    </source>
</reference>
<dbReference type="PANTHER" id="PTHR18867">
    <property type="entry name" value="RAD50"/>
    <property type="match status" value="1"/>
</dbReference>
<evidence type="ECO:0000256" key="5">
    <source>
        <dbReference type="ARBA" id="ARBA00017893"/>
    </source>
</evidence>
<evidence type="ECO:0000313" key="17">
    <source>
        <dbReference type="EMBL" id="KAF2429458.1"/>
    </source>
</evidence>
<name>A0A9P4TY26_9PEZI</name>
<feature type="coiled-coil region" evidence="15">
    <location>
        <begin position="472"/>
        <end position="529"/>
    </location>
</feature>
<proteinExistence type="inferred from homology"/>
<evidence type="ECO:0000256" key="9">
    <source>
        <dbReference type="ARBA" id="ARBA00022801"/>
    </source>
</evidence>
<dbReference type="GO" id="GO:0070192">
    <property type="term" value="P:chromosome organization involved in meiotic cell cycle"/>
    <property type="evidence" value="ECO:0007669"/>
    <property type="project" value="TreeGrafter"/>
</dbReference>
<keyword evidence="10" id="KW-0862">Zinc</keyword>
<keyword evidence="12" id="KW-0234">DNA repair</keyword>
<protein>
    <recommendedName>
        <fullName evidence="5">DNA repair protein RAD50</fullName>
    </recommendedName>
</protein>
<organism evidence="17 18">
    <name type="scientific">Tothia fuscella</name>
    <dbReference type="NCBI Taxonomy" id="1048955"/>
    <lineage>
        <taxon>Eukaryota</taxon>
        <taxon>Fungi</taxon>
        <taxon>Dikarya</taxon>
        <taxon>Ascomycota</taxon>
        <taxon>Pezizomycotina</taxon>
        <taxon>Dothideomycetes</taxon>
        <taxon>Pleosporomycetidae</taxon>
        <taxon>Venturiales</taxon>
        <taxon>Cylindrosympodiaceae</taxon>
        <taxon>Tothia</taxon>
    </lineage>
</organism>
<dbReference type="SUPFAM" id="SSF52540">
    <property type="entry name" value="P-loop containing nucleoside triphosphate hydrolases"/>
    <property type="match status" value="1"/>
</dbReference>
<dbReference type="Pfam" id="PF13476">
    <property type="entry name" value="AAA_23"/>
    <property type="match status" value="1"/>
</dbReference>
<keyword evidence="8" id="KW-0227">DNA damage</keyword>
<evidence type="ECO:0000256" key="14">
    <source>
        <dbReference type="ARBA" id="ARBA00049360"/>
    </source>
</evidence>
<evidence type="ECO:0000256" key="11">
    <source>
        <dbReference type="ARBA" id="ARBA00023054"/>
    </source>
</evidence>
<sequence>MSKISKLQIIGVRSFDNTRAETIEFFLPLTLIVGVNGSGKTTIIEALKYATTGELPPNSATGGAWIRDPRLSGENEVRAQVKLALKNASGEEVVVTRSLQVTMKKATRTQKTLDATMKTRKPNGEGFSESSRMAEIDKFMPIHLGVSKAVLESVIFCHQDDSLWPMSAPSVLKKKFDDIFEAVKYTQVVDNIKVLRKNQVIELAKHKIILEQAKDAKIRGERANRQAEQLSEEIEELKKDITEVKEKEDDARKRSSEAFDREANFLKIVSELNGKRIEANAAEKSVHNLKQHMNVMKDSDEELREMQDKYEERLALHEEEKDTLTNRYRELAKGLQKNRDTLGSKQGDIGRLQAQKDQYERQIESRRDLIKKTANRHDVRGFDSDINDELVREFIERISRLAREQQKAFERARKETQEESQKTQQLLNSLNETRASLNQTKSSTASYINQNDAKIFRHQADLNKIDIDEGRKTILEDDISNLERRLRKGKSESETANWEGQIQTATNKLNELERSKDGLDTEMMEASRHAKDSAQLDFLRKSLKEQRGRLGTMTAAHGKSLTALLGPHWEPANLDQNYQDVLTERVSAIKEAERQRDSTSQDLRVVNMKMSTASKDLDDKRKELDKCHEIFKRLTNGTEPADYSEYLEDLEKELKVLRDENTNLAGFGQYFQLALSTADSHDCCRLCMRGFAAGEKSKFLKRLEKQLSNEAKDKVAKELADAEEWYSKAQEARSSYDTYVRLEKEITELKEQSRTSETQRSRLNDKLQEQDLTVNARVGAKGNLESDFRTIQSMHKIAMDVSTFESQIKELENVQGSANSSLRSLDTIQEEQKELSEQIRAINVQLNKLRADRDRSQQSIIGLEYEAQGARGRLAEADFQLKAKTGLQTQIEELKAQNTEQRDAIKNADRDIQALLPKISQAQASLEDIRNRGDERNKILQKAASNLTDSLHQLELADKEINAYLDRGVPQQLERATREISQIRVEITCIEKEQLQITIDMKEVEKTLQGHSETKRAIIDNLTYRENLRALQSLNQDIEQLKSYNAEADRERYAREGQKWQNETHKLSTQRSGMLGTITEKDRQLTKLIAEYDLDFKDAGAKYTKANVQVRVVEAAVADLAQYASALDKGIMKYHSAKMEEINRIIDELWRDTYQGTDVDTVMIRSENETQKGNKNYNYRVVMIKADAEMDMRGRCSAGQKVLASIIIRLALAECFGVRCGLIALDEPTTNLDQDNIRALAGSLAAILKARKHQANLQLVIITHDEEFLRYMNCGDFTDYYWRVDRNDEQCSQVRKQRIQDVM</sequence>
<comment type="catalytic activity">
    <reaction evidence="14">
        <text>ATP + H2O = ADP + phosphate + H(+)</text>
        <dbReference type="Rhea" id="RHEA:13065"/>
        <dbReference type="ChEBI" id="CHEBI:15377"/>
        <dbReference type="ChEBI" id="CHEBI:15378"/>
        <dbReference type="ChEBI" id="CHEBI:30616"/>
        <dbReference type="ChEBI" id="CHEBI:43474"/>
        <dbReference type="ChEBI" id="CHEBI:456216"/>
    </reaction>
</comment>
<evidence type="ECO:0000256" key="13">
    <source>
        <dbReference type="ARBA" id="ARBA00023242"/>
    </source>
</evidence>
<keyword evidence="11 15" id="KW-0175">Coiled coil</keyword>
<feature type="coiled-coil region" evidence="15">
    <location>
        <begin position="289"/>
        <end position="440"/>
    </location>
</feature>
<dbReference type="GO" id="GO:0000794">
    <property type="term" value="C:condensed nuclear chromosome"/>
    <property type="evidence" value="ECO:0007669"/>
    <property type="project" value="TreeGrafter"/>
</dbReference>
<dbReference type="GO" id="GO:0003691">
    <property type="term" value="F:double-stranded telomeric DNA binding"/>
    <property type="evidence" value="ECO:0007669"/>
    <property type="project" value="TreeGrafter"/>
</dbReference>
<feature type="coiled-coil region" evidence="15">
    <location>
        <begin position="825"/>
        <end position="852"/>
    </location>
</feature>
<accession>A0A9P4TY26</accession>
<evidence type="ECO:0000313" key="18">
    <source>
        <dbReference type="Proteomes" id="UP000800235"/>
    </source>
</evidence>
<comment type="cofactor">
    <cofactor evidence="1">
        <name>Zn(2+)</name>
        <dbReference type="ChEBI" id="CHEBI:29105"/>
    </cofactor>
</comment>
<evidence type="ECO:0000259" key="16">
    <source>
        <dbReference type="Pfam" id="PF13476"/>
    </source>
</evidence>
<dbReference type="FunFam" id="3.40.50.300:FF:000947">
    <property type="entry name" value="DNA repair protein RAD50"/>
    <property type="match status" value="1"/>
</dbReference>
<dbReference type="OrthoDB" id="18797at2759"/>
<comment type="caution">
    <text evidence="17">The sequence shown here is derived from an EMBL/GenBank/DDBJ whole genome shotgun (WGS) entry which is preliminary data.</text>
</comment>
<dbReference type="InterPro" id="IPR004584">
    <property type="entry name" value="Rad50_eukaryotes"/>
</dbReference>
<keyword evidence="13" id="KW-0539">Nucleus</keyword>
<keyword evidence="18" id="KW-1185">Reference proteome</keyword>
<dbReference type="InterPro" id="IPR038729">
    <property type="entry name" value="Rad50/SbcC_AAA"/>
</dbReference>
<dbReference type="NCBIfam" id="TIGR00606">
    <property type="entry name" value="rad50"/>
    <property type="match status" value="1"/>
</dbReference>
<evidence type="ECO:0000256" key="3">
    <source>
        <dbReference type="ARBA" id="ARBA00004286"/>
    </source>
</evidence>
<dbReference type="GO" id="GO:0016887">
    <property type="term" value="F:ATP hydrolysis activity"/>
    <property type="evidence" value="ECO:0007669"/>
    <property type="project" value="InterPro"/>
</dbReference>
<dbReference type="GO" id="GO:0006302">
    <property type="term" value="P:double-strand break repair"/>
    <property type="evidence" value="ECO:0007669"/>
    <property type="project" value="InterPro"/>
</dbReference>
<dbReference type="GO" id="GO:0051880">
    <property type="term" value="F:G-quadruplex DNA binding"/>
    <property type="evidence" value="ECO:0007669"/>
    <property type="project" value="TreeGrafter"/>
</dbReference>
<dbReference type="GO" id="GO:0000722">
    <property type="term" value="P:telomere maintenance via recombination"/>
    <property type="evidence" value="ECO:0007669"/>
    <property type="project" value="TreeGrafter"/>
</dbReference>
<comment type="subcellular location">
    <subcellularLocation>
        <location evidence="3">Chromosome</location>
    </subcellularLocation>
    <subcellularLocation>
        <location evidence="2">Nucleus</location>
    </subcellularLocation>
</comment>
<comment type="similarity">
    <text evidence="4">Belongs to the SMC family. RAD50 subfamily.</text>
</comment>
<evidence type="ECO:0000256" key="1">
    <source>
        <dbReference type="ARBA" id="ARBA00001947"/>
    </source>
</evidence>
<evidence type="ECO:0000256" key="15">
    <source>
        <dbReference type="SAM" id="Coils"/>
    </source>
</evidence>
<dbReference type="Proteomes" id="UP000800235">
    <property type="component" value="Unassembled WGS sequence"/>
</dbReference>
<dbReference type="Pfam" id="PF13558">
    <property type="entry name" value="SbcC_Walker_B"/>
    <property type="match status" value="1"/>
</dbReference>
<dbReference type="Gene3D" id="1.10.287.1490">
    <property type="match status" value="1"/>
</dbReference>
<evidence type="ECO:0000256" key="12">
    <source>
        <dbReference type="ARBA" id="ARBA00023204"/>
    </source>
</evidence>
<feature type="coiled-coil region" evidence="15">
    <location>
        <begin position="210"/>
        <end position="254"/>
    </location>
</feature>
<dbReference type="GO" id="GO:0030870">
    <property type="term" value="C:Mre11 complex"/>
    <property type="evidence" value="ECO:0007669"/>
    <property type="project" value="InterPro"/>
</dbReference>
<evidence type="ECO:0000256" key="10">
    <source>
        <dbReference type="ARBA" id="ARBA00022833"/>
    </source>
</evidence>
<evidence type="ECO:0000256" key="2">
    <source>
        <dbReference type="ARBA" id="ARBA00004123"/>
    </source>
</evidence>
<dbReference type="GO" id="GO:0043047">
    <property type="term" value="F:single-stranded telomeric DNA binding"/>
    <property type="evidence" value="ECO:0007669"/>
    <property type="project" value="TreeGrafter"/>
</dbReference>
<gene>
    <name evidence="17" type="ORF">EJ08DRAFT_614036</name>
</gene>
<feature type="coiled-coil region" evidence="15">
    <location>
        <begin position="700"/>
        <end position="766"/>
    </location>
</feature>
<feature type="domain" description="Rad50/SbcC-type AAA" evidence="16">
    <location>
        <begin position="6"/>
        <end position="247"/>
    </location>
</feature>
<dbReference type="Gene3D" id="3.40.50.300">
    <property type="entry name" value="P-loop containing nucleotide triphosphate hydrolases"/>
    <property type="match status" value="2"/>
</dbReference>
<evidence type="ECO:0000256" key="6">
    <source>
        <dbReference type="ARBA" id="ARBA00022454"/>
    </source>
</evidence>
<feature type="coiled-coil region" evidence="15">
    <location>
        <begin position="884"/>
        <end position="911"/>
    </location>
</feature>
<dbReference type="PANTHER" id="PTHR18867:SF12">
    <property type="entry name" value="DNA REPAIR PROTEIN RAD50"/>
    <property type="match status" value="1"/>
</dbReference>
<evidence type="ECO:0000256" key="4">
    <source>
        <dbReference type="ARBA" id="ARBA00009439"/>
    </source>
</evidence>
<evidence type="ECO:0000256" key="7">
    <source>
        <dbReference type="ARBA" id="ARBA00022723"/>
    </source>
</evidence>